<evidence type="ECO:0000256" key="1">
    <source>
        <dbReference type="SAM" id="MobiDB-lite"/>
    </source>
</evidence>
<organism evidence="3 4">
    <name type="scientific">Polytolypa hystricis (strain UAMH7299)</name>
    <dbReference type="NCBI Taxonomy" id="1447883"/>
    <lineage>
        <taxon>Eukaryota</taxon>
        <taxon>Fungi</taxon>
        <taxon>Dikarya</taxon>
        <taxon>Ascomycota</taxon>
        <taxon>Pezizomycotina</taxon>
        <taxon>Eurotiomycetes</taxon>
        <taxon>Eurotiomycetidae</taxon>
        <taxon>Onygenales</taxon>
        <taxon>Onygenales incertae sedis</taxon>
        <taxon>Polytolypa</taxon>
    </lineage>
</organism>
<reference evidence="3 4" key="1">
    <citation type="submission" date="2017-10" db="EMBL/GenBank/DDBJ databases">
        <title>Comparative genomics in systemic dimorphic fungi from Ajellomycetaceae.</title>
        <authorList>
            <person name="Munoz J.F."/>
            <person name="Mcewen J.G."/>
            <person name="Clay O.K."/>
            <person name="Cuomo C.A."/>
        </authorList>
    </citation>
    <scope>NUCLEOTIDE SEQUENCE [LARGE SCALE GENOMIC DNA]</scope>
    <source>
        <strain evidence="3 4">UAMH7299</strain>
    </source>
</reference>
<feature type="region of interest" description="Disordered" evidence="1">
    <location>
        <begin position="1"/>
        <end position="124"/>
    </location>
</feature>
<feature type="compositionally biased region" description="Basic and acidic residues" evidence="1">
    <location>
        <begin position="10"/>
        <end position="24"/>
    </location>
</feature>
<dbReference type="STRING" id="1447883.A0A2B7Y915"/>
<dbReference type="SMART" id="SM00444">
    <property type="entry name" value="GYF"/>
    <property type="match status" value="1"/>
</dbReference>
<feature type="compositionally biased region" description="Basic and acidic residues" evidence="1">
    <location>
        <begin position="100"/>
        <end position="115"/>
    </location>
</feature>
<dbReference type="InterPro" id="IPR035445">
    <property type="entry name" value="GYF-like_dom_sf"/>
</dbReference>
<evidence type="ECO:0000313" key="3">
    <source>
        <dbReference type="EMBL" id="PGH17700.1"/>
    </source>
</evidence>
<dbReference type="PANTHER" id="PTHR13138:SF3">
    <property type="entry name" value="CD2 ANTIGEN CYTOPLASMIC TAIL-BINDING PROTEIN 2"/>
    <property type="match status" value="1"/>
</dbReference>
<feature type="domain" description="GYF" evidence="2">
    <location>
        <begin position="430"/>
        <end position="487"/>
    </location>
</feature>
<feature type="region of interest" description="Disordered" evidence="1">
    <location>
        <begin position="158"/>
        <end position="196"/>
    </location>
</feature>
<sequence>MSSTLARPKRAGEEFSRTHHHTADNDASSSFLHGTDGPSSSKKPRFDIRNPSALAPDAIEDDAVLDADEIGRRGQRVKRNAVNIDGYDSDSENEGFNARAEARAKEKESSKKGADADSDDDMFADLEEDFVAEVEERQVADKKKSVRFLADEEIEGQVDDSRAGGTVNVDFRGGGIGKGKQREKAEAESDDSEVDEAMRAAVEKGMDEELGAGGKKKHVPLLDAFNMRAEQEEGRFDEAGNFVRKALDPDAVHDSWLEGVSKKDMRKAREAAEKREAELRKTALERDSVLTSEVLATLIRQLQRGETSLEALARLGKGHKQRPKWQNKNKNKNRDRRKHNGADADADVDMADEDPAETHRKAAIEEITGAADVLLSRGQVEIYDAERELLMRQYSRETGEQWVDPPTTPAVPDQLAAQDADFTTAPLPTATLWEYRWSDARDGGNTHGPYEANMMKSWNEAGYFGEGVEFRRAGGGNGEWTSTAAFS</sequence>
<dbReference type="InterPro" id="IPR003169">
    <property type="entry name" value="GYF"/>
</dbReference>
<dbReference type="AlphaFoldDB" id="A0A2B7Y915"/>
<dbReference type="InterPro" id="IPR039905">
    <property type="entry name" value="CD2BP2/Lin1"/>
</dbReference>
<dbReference type="Proteomes" id="UP000224634">
    <property type="component" value="Unassembled WGS sequence"/>
</dbReference>
<protein>
    <recommendedName>
        <fullName evidence="2">GYF domain-containing protein</fullName>
    </recommendedName>
</protein>
<gene>
    <name evidence="3" type="ORF">AJ80_04708</name>
</gene>
<dbReference type="Pfam" id="PF02213">
    <property type="entry name" value="GYF"/>
    <property type="match status" value="1"/>
</dbReference>
<proteinExistence type="predicted"/>
<accession>A0A2B7Y915</accession>
<feature type="region of interest" description="Disordered" evidence="1">
    <location>
        <begin position="314"/>
        <end position="348"/>
    </location>
</feature>
<dbReference type="OrthoDB" id="331341at2759"/>
<comment type="caution">
    <text evidence="3">The sequence shown here is derived from an EMBL/GenBank/DDBJ whole genome shotgun (WGS) entry which is preliminary data.</text>
</comment>
<dbReference type="PANTHER" id="PTHR13138">
    <property type="entry name" value="PROTEIN LIN1"/>
    <property type="match status" value="1"/>
</dbReference>
<dbReference type="Gene3D" id="3.30.1490.40">
    <property type="match status" value="1"/>
</dbReference>
<name>A0A2B7Y915_POLH7</name>
<feature type="compositionally biased region" description="Polar residues" evidence="1">
    <location>
        <begin position="25"/>
        <end position="41"/>
    </location>
</feature>
<dbReference type="PROSITE" id="PS50829">
    <property type="entry name" value="GYF"/>
    <property type="match status" value="1"/>
</dbReference>
<feature type="compositionally biased region" description="Acidic residues" evidence="1">
    <location>
        <begin position="58"/>
        <end position="68"/>
    </location>
</feature>
<dbReference type="SUPFAM" id="SSF55277">
    <property type="entry name" value="GYF domain"/>
    <property type="match status" value="1"/>
</dbReference>
<keyword evidence="4" id="KW-1185">Reference proteome</keyword>
<evidence type="ECO:0000259" key="2">
    <source>
        <dbReference type="PROSITE" id="PS50829"/>
    </source>
</evidence>
<evidence type="ECO:0000313" key="4">
    <source>
        <dbReference type="Proteomes" id="UP000224634"/>
    </source>
</evidence>
<feature type="compositionally biased region" description="Basic residues" evidence="1">
    <location>
        <begin position="316"/>
        <end position="339"/>
    </location>
</feature>
<dbReference type="EMBL" id="PDNA01000062">
    <property type="protein sequence ID" value="PGH17700.1"/>
    <property type="molecule type" value="Genomic_DNA"/>
</dbReference>
<dbReference type="GO" id="GO:0005682">
    <property type="term" value="C:U5 snRNP"/>
    <property type="evidence" value="ECO:0007669"/>
    <property type="project" value="InterPro"/>
</dbReference>